<organism evidence="1">
    <name type="scientific">Pyrodinium bahamense</name>
    <dbReference type="NCBI Taxonomy" id="73915"/>
    <lineage>
        <taxon>Eukaryota</taxon>
        <taxon>Sar</taxon>
        <taxon>Alveolata</taxon>
        <taxon>Dinophyceae</taxon>
        <taxon>Gonyaulacales</taxon>
        <taxon>Pyrocystaceae</taxon>
        <taxon>Pyrodinium</taxon>
    </lineage>
</organism>
<proteinExistence type="predicted"/>
<dbReference type="EMBL" id="HBEG01047558">
    <property type="protein sequence ID" value="CAD8385278.1"/>
    <property type="molecule type" value="Transcribed_RNA"/>
</dbReference>
<evidence type="ECO:0000313" key="1">
    <source>
        <dbReference type="EMBL" id="CAD8385278.1"/>
    </source>
</evidence>
<evidence type="ECO:0008006" key="2">
    <source>
        <dbReference type="Google" id="ProtNLM"/>
    </source>
</evidence>
<dbReference type="SUPFAM" id="SSF47616">
    <property type="entry name" value="GST C-terminal domain-like"/>
    <property type="match status" value="1"/>
</dbReference>
<dbReference type="InterPro" id="IPR036282">
    <property type="entry name" value="Glutathione-S-Trfase_C_sf"/>
</dbReference>
<sequence length="124" mass="13592">MCTSLIGLPSGPRRPIPQVDNLTATSSPVQRALGGPAKWDDGERRRAWQAVCAPTLAELMGRNTGPYAAGECFGAADVFIGTCCFWLHEKKGWLGDDPVLLKYFEELIKPRVAFQEAVGNVRSW</sequence>
<accession>A0A7S0B6Y9</accession>
<protein>
    <recommendedName>
        <fullName evidence="2">GST C-terminal domain-containing protein</fullName>
    </recommendedName>
</protein>
<name>A0A7S0B6Y9_9DINO</name>
<dbReference type="AlphaFoldDB" id="A0A7S0B6Y9"/>
<gene>
    <name evidence="1" type="ORF">PBAH0796_LOCUS28966</name>
</gene>
<reference evidence="1" key="1">
    <citation type="submission" date="2021-01" db="EMBL/GenBank/DDBJ databases">
        <authorList>
            <person name="Corre E."/>
            <person name="Pelletier E."/>
            <person name="Niang G."/>
            <person name="Scheremetjew M."/>
            <person name="Finn R."/>
            <person name="Kale V."/>
            <person name="Holt S."/>
            <person name="Cochrane G."/>
            <person name="Meng A."/>
            <person name="Brown T."/>
            <person name="Cohen L."/>
        </authorList>
    </citation>
    <scope>NUCLEOTIDE SEQUENCE</scope>
    <source>
        <strain evidence="1">Pbaha01</strain>
    </source>
</reference>